<dbReference type="CDD" id="cd00009">
    <property type="entry name" value="AAA"/>
    <property type="match status" value="1"/>
</dbReference>
<dbReference type="InterPro" id="IPR036388">
    <property type="entry name" value="WH-like_DNA-bd_sf"/>
</dbReference>
<evidence type="ECO:0000256" key="1">
    <source>
        <dbReference type="ARBA" id="ARBA00022490"/>
    </source>
</evidence>
<evidence type="ECO:0000256" key="7">
    <source>
        <dbReference type="ARBA" id="ARBA00023172"/>
    </source>
</evidence>
<comment type="subcellular location">
    <subcellularLocation>
        <location evidence="9">Cytoplasm</location>
    </subcellularLocation>
</comment>
<keyword evidence="1 9" id="KW-0963">Cytoplasm</keyword>
<dbReference type="InterPro" id="IPR008824">
    <property type="entry name" value="RuvB-like_N"/>
</dbReference>
<dbReference type="Pfam" id="PF05491">
    <property type="entry name" value="WHD_RuvB"/>
    <property type="match status" value="1"/>
</dbReference>
<feature type="binding site" evidence="9">
    <location>
        <position position="59"/>
    </location>
    <ligand>
        <name>ATP</name>
        <dbReference type="ChEBI" id="CHEBI:30616"/>
    </ligand>
</feature>
<keyword evidence="8 9" id="KW-0234">DNA repair</keyword>
<feature type="binding site" evidence="9">
    <location>
        <position position="62"/>
    </location>
    <ligand>
        <name>ATP</name>
        <dbReference type="ChEBI" id="CHEBI:30616"/>
    </ligand>
</feature>
<gene>
    <name evidence="9" type="primary">ruvB</name>
    <name evidence="11" type="ORF">A3F83_01880</name>
</gene>
<dbReference type="GO" id="GO:0048476">
    <property type="term" value="C:Holliday junction resolvase complex"/>
    <property type="evidence" value="ECO:0007669"/>
    <property type="project" value="UniProtKB-UniRule"/>
</dbReference>
<comment type="subunit">
    <text evidence="9">Homohexamer. Forms an RuvA(8)-RuvB(12)-Holliday junction (HJ) complex. HJ DNA is sandwiched between 2 RuvA tetramers; dsDNA enters through RuvA and exits via RuvB. An RuvB hexamer assembles on each DNA strand where it exits the tetramer. Each RuvB hexamer is contacted by two RuvA subunits (via domain III) on 2 adjacent RuvB subunits; this complex drives branch migration. In the full resolvosome a probable DNA-RuvA(4)-RuvB(12)-RuvC(2) complex forms which resolves the HJ.</text>
</comment>
<dbReference type="InterPro" id="IPR008823">
    <property type="entry name" value="RuvB_wg_C"/>
</dbReference>
<comment type="function">
    <text evidence="9">The RuvA-RuvB-RuvC complex processes Holliday junction (HJ) DNA during genetic recombination and DNA repair, while the RuvA-RuvB complex plays an important role in the rescue of blocked DNA replication forks via replication fork reversal (RFR). RuvA specifically binds to HJ cruciform DNA, conferring on it an open structure. The RuvB hexamer acts as an ATP-dependent pump, pulling dsDNA into and through the RuvAB complex. RuvB forms 2 homohexamers on either side of HJ DNA bound by 1 or 2 RuvA tetramers; 4 subunits per hexamer contact DNA at a time. Coordinated motions by a converter formed by DNA-disengaged RuvB subunits stimulates ATP hydrolysis and nucleotide exchange. Immobilization of the converter enables RuvB to convert the ATP-contained energy into a lever motion, pulling 2 nucleotides of DNA out of the RuvA tetramer per ATP hydrolyzed, thus driving DNA branch migration. The RuvB motors rotate together with the DNA substrate, which together with the progressing nucleotide cycle form the mechanistic basis for DNA recombination by continuous HJ branch migration. Branch migration allows RuvC to scan DNA until it finds its consensus sequence, where it cleaves and resolves cruciform DNA.</text>
</comment>
<evidence type="ECO:0000313" key="12">
    <source>
        <dbReference type="Proteomes" id="UP000179129"/>
    </source>
</evidence>
<protein>
    <recommendedName>
        <fullName evidence="9">Holliday junction branch migration complex subunit RuvB</fullName>
        <ecNumber evidence="9">3.6.4.-</ecNumber>
    </recommendedName>
</protein>
<dbReference type="GO" id="GO:0009378">
    <property type="term" value="F:four-way junction helicase activity"/>
    <property type="evidence" value="ECO:0007669"/>
    <property type="project" value="InterPro"/>
</dbReference>
<keyword evidence="7 9" id="KW-0233">DNA recombination</keyword>
<dbReference type="GO" id="GO:0005524">
    <property type="term" value="F:ATP binding"/>
    <property type="evidence" value="ECO:0007669"/>
    <property type="project" value="UniProtKB-UniRule"/>
</dbReference>
<comment type="similarity">
    <text evidence="9">Belongs to the RuvB family.</text>
</comment>
<dbReference type="AlphaFoldDB" id="A0A1F5YKS2"/>
<evidence type="ECO:0000256" key="9">
    <source>
        <dbReference type="HAMAP-Rule" id="MF_00016"/>
    </source>
</evidence>
<name>A0A1F5YKS2_9BACT</name>
<dbReference type="EC" id="3.6.4.-" evidence="9"/>
<comment type="caution">
    <text evidence="9">Lacks conserved residue(s) required for the propagation of feature annotation.</text>
</comment>
<evidence type="ECO:0000256" key="6">
    <source>
        <dbReference type="ARBA" id="ARBA00023125"/>
    </source>
</evidence>
<keyword evidence="5 9" id="KW-0067">ATP-binding</keyword>
<dbReference type="SMART" id="SM00382">
    <property type="entry name" value="AAA"/>
    <property type="match status" value="1"/>
</dbReference>
<dbReference type="PANTHER" id="PTHR42848:SF1">
    <property type="entry name" value="HOLLIDAY JUNCTION BRANCH MIGRATION COMPLEX SUBUNIT RUVB"/>
    <property type="match status" value="1"/>
</dbReference>
<feature type="binding site" evidence="9">
    <location>
        <position position="63"/>
    </location>
    <ligand>
        <name>ATP</name>
        <dbReference type="ChEBI" id="CHEBI:30616"/>
    </ligand>
</feature>
<feature type="binding site" evidence="9">
    <location>
        <position position="17"/>
    </location>
    <ligand>
        <name>ATP</name>
        <dbReference type="ChEBI" id="CHEBI:30616"/>
    </ligand>
</feature>
<dbReference type="GO" id="GO:0005737">
    <property type="term" value="C:cytoplasm"/>
    <property type="evidence" value="ECO:0007669"/>
    <property type="project" value="UniProtKB-SubCell"/>
</dbReference>
<feature type="binding site" evidence="9">
    <location>
        <position position="307"/>
    </location>
    <ligand>
        <name>DNA</name>
        <dbReference type="ChEBI" id="CHEBI:16991"/>
    </ligand>
</feature>
<keyword evidence="11" id="KW-0347">Helicase</keyword>
<dbReference type="GO" id="GO:0000400">
    <property type="term" value="F:four-way junction DNA binding"/>
    <property type="evidence" value="ECO:0007669"/>
    <property type="project" value="UniProtKB-UniRule"/>
</dbReference>
<evidence type="ECO:0000256" key="8">
    <source>
        <dbReference type="ARBA" id="ARBA00023204"/>
    </source>
</evidence>
<dbReference type="NCBIfam" id="NF000868">
    <property type="entry name" value="PRK00080.1"/>
    <property type="match status" value="1"/>
</dbReference>
<dbReference type="GO" id="GO:0016887">
    <property type="term" value="F:ATP hydrolysis activity"/>
    <property type="evidence" value="ECO:0007669"/>
    <property type="project" value="RHEA"/>
</dbReference>
<feature type="region of interest" description="Head domain (RuvB-H)" evidence="9">
    <location>
        <begin position="252"/>
        <end position="344"/>
    </location>
</feature>
<dbReference type="Gene3D" id="1.10.8.60">
    <property type="match status" value="1"/>
</dbReference>
<feature type="binding site" evidence="9">
    <location>
        <position position="64"/>
    </location>
    <ligand>
        <name>ATP</name>
        <dbReference type="ChEBI" id="CHEBI:30616"/>
    </ligand>
</feature>
<evidence type="ECO:0000313" key="11">
    <source>
        <dbReference type="EMBL" id="OGG00766.1"/>
    </source>
</evidence>
<evidence type="ECO:0000256" key="3">
    <source>
        <dbReference type="ARBA" id="ARBA00022763"/>
    </source>
</evidence>
<dbReference type="Pfam" id="PF17864">
    <property type="entry name" value="AAA_lid_4"/>
    <property type="match status" value="1"/>
</dbReference>
<dbReference type="Pfam" id="PF05496">
    <property type="entry name" value="RuvB_N"/>
    <property type="match status" value="1"/>
</dbReference>
<dbReference type="EMBL" id="MFIX01000243">
    <property type="protein sequence ID" value="OGG00766.1"/>
    <property type="molecule type" value="Genomic_DNA"/>
</dbReference>
<feature type="binding site" evidence="9">
    <location>
        <position position="178"/>
    </location>
    <ligand>
        <name>ATP</name>
        <dbReference type="ChEBI" id="CHEBI:30616"/>
    </ligand>
</feature>
<organism evidence="11 12">
    <name type="scientific">Candidatus Glassbacteria bacterium RIFCSPLOWO2_12_FULL_58_11</name>
    <dbReference type="NCBI Taxonomy" id="1817867"/>
    <lineage>
        <taxon>Bacteria</taxon>
        <taxon>Candidatus Glassiibacteriota</taxon>
    </lineage>
</organism>
<dbReference type="InterPro" id="IPR036390">
    <property type="entry name" value="WH_DNA-bd_sf"/>
</dbReference>
<proteinExistence type="inferred from homology"/>
<accession>A0A1F5YKS2</accession>
<feature type="domain" description="AAA+ ATPase" evidence="10">
    <location>
        <begin position="48"/>
        <end position="176"/>
    </location>
</feature>
<dbReference type="PANTHER" id="PTHR42848">
    <property type="match status" value="1"/>
</dbReference>
<dbReference type="GO" id="GO:0006281">
    <property type="term" value="P:DNA repair"/>
    <property type="evidence" value="ECO:0007669"/>
    <property type="project" value="UniProtKB-UniRule"/>
</dbReference>
<dbReference type="InterPro" id="IPR004605">
    <property type="entry name" value="DNA_helicase_Holl-junc_RuvB"/>
</dbReference>
<evidence type="ECO:0000256" key="4">
    <source>
        <dbReference type="ARBA" id="ARBA00022801"/>
    </source>
</evidence>
<sequence>MTSPGVLADELSFEGSLRPTTLAEFVGQPKLKEKLEVFIEAARGRGEALDHCLFCGPPGLGKTTLAHIIAREMEVNIRVTSGPVLEKAGDLAGLLTNLGQGDILFIDEIHRLRSNVEEYLYPAMEDYTLDIMIDTGPAARSVKIPLKKFTLIGATTRSGLLTSPMRSRFGVVGRLNFYSEDELEQIVRRSAGILNVEVEKDGAEEISRRSRGTARIANRLLRRIRDYAQVRADGRITGEVARLGLEMLEVDELGLDEMDIAILRSLIEKYGGRPVGVGTLAVSVGEEPDTIEEVYEPFLIQRGFINRTPRGREATALAYRHLGLEPPAPQAGPFSGQSDLFSKE</sequence>
<feature type="binding site" evidence="9">
    <location>
        <position position="18"/>
    </location>
    <ligand>
        <name>ATP</name>
        <dbReference type="ChEBI" id="CHEBI:30616"/>
    </ligand>
</feature>
<keyword evidence="3 9" id="KW-0227">DNA damage</keyword>
<evidence type="ECO:0000256" key="2">
    <source>
        <dbReference type="ARBA" id="ARBA00022741"/>
    </source>
</evidence>
<feature type="binding site" evidence="9">
    <location>
        <begin position="125"/>
        <end position="127"/>
    </location>
    <ligand>
        <name>ATP</name>
        <dbReference type="ChEBI" id="CHEBI:30616"/>
    </ligand>
</feature>
<dbReference type="GO" id="GO:0006310">
    <property type="term" value="P:DNA recombination"/>
    <property type="evidence" value="ECO:0007669"/>
    <property type="project" value="UniProtKB-UniRule"/>
</dbReference>
<dbReference type="Gene3D" id="1.10.10.10">
    <property type="entry name" value="Winged helix-like DNA-binding domain superfamily/Winged helix DNA-binding domain"/>
    <property type="match status" value="1"/>
</dbReference>
<dbReference type="InterPro" id="IPR027417">
    <property type="entry name" value="P-loop_NTPase"/>
</dbReference>
<keyword evidence="6 9" id="KW-0238">DNA-binding</keyword>
<comment type="caution">
    <text evidence="11">The sequence shown here is derived from an EMBL/GenBank/DDBJ whole genome shotgun (WGS) entry which is preliminary data.</text>
</comment>
<feature type="binding site" evidence="9">
    <location>
        <position position="215"/>
    </location>
    <ligand>
        <name>ATP</name>
        <dbReference type="ChEBI" id="CHEBI:30616"/>
    </ligand>
</feature>
<feature type="binding site" evidence="9">
    <location>
        <position position="312"/>
    </location>
    <ligand>
        <name>DNA</name>
        <dbReference type="ChEBI" id="CHEBI:16991"/>
    </ligand>
</feature>
<dbReference type="InterPro" id="IPR041445">
    <property type="entry name" value="AAA_lid_4"/>
</dbReference>
<keyword evidence="4 9" id="KW-0378">Hydrolase</keyword>
<feature type="binding site" evidence="9">
    <location>
        <position position="63"/>
    </location>
    <ligand>
        <name>Mg(2+)</name>
        <dbReference type="ChEBI" id="CHEBI:18420"/>
    </ligand>
</feature>
<dbReference type="STRING" id="1817867.A3F83_01880"/>
<feature type="region of interest" description="Small ATPAse domain (RuvB-S)" evidence="9">
    <location>
        <begin position="179"/>
        <end position="249"/>
    </location>
</feature>
<feature type="binding site" evidence="9">
    <location>
        <position position="168"/>
    </location>
    <ligand>
        <name>ATP</name>
        <dbReference type="ChEBI" id="CHEBI:30616"/>
    </ligand>
</feature>
<evidence type="ECO:0000256" key="5">
    <source>
        <dbReference type="ARBA" id="ARBA00022840"/>
    </source>
</evidence>
<dbReference type="SUPFAM" id="SSF52540">
    <property type="entry name" value="P-loop containing nucleoside triphosphate hydrolases"/>
    <property type="match status" value="1"/>
</dbReference>
<dbReference type="SUPFAM" id="SSF46785">
    <property type="entry name" value="Winged helix' DNA-binding domain"/>
    <property type="match status" value="1"/>
</dbReference>
<reference evidence="11 12" key="1">
    <citation type="journal article" date="2016" name="Nat. Commun.">
        <title>Thousands of microbial genomes shed light on interconnected biogeochemical processes in an aquifer system.</title>
        <authorList>
            <person name="Anantharaman K."/>
            <person name="Brown C.T."/>
            <person name="Hug L.A."/>
            <person name="Sharon I."/>
            <person name="Castelle C.J."/>
            <person name="Probst A.J."/>
            <person name="Thomas B.C."/>
            <person name="Singh A."/>
            <person name="Wilkins M.J."/>
            <person name="Karaoz U."/>
            <person name="Brodie E.L."/>
            <person name="Williams K.H."/>
            <person name="Hubbard S.S."/>
            <person name="Banfield J.F."/>
        </authorList>
    </citation>
    <scope>NUCLEOTIDE SEQUENCE [LARGE SCALE GENOMIC DNA]</scope>
</reference>
<dbReference type="HAMAP" id="MF_00016">
    <property type="entry name" value="DNA_HJ_migration_RuvB"/>
    <property type="match status" value="1"/>
</dbReference>
<evidence type="ECO:0000259" key="10">
    <source>
        <dbReference type="SMART" id="SM00382"/>
    </source>
</evidence>
<dbReference type="NCBIfam" id="TIGR00635">
    <property type="entry name" value="ruvB"/>
    <property type="match status" value="1"/>
</dbReference>
<comment type="catalytic activity">
    <reaction evidence="9">
        <text>ATP + H2O = ADP + phosphate + H(+)</text>
        <dbReference type="Rhea" id="RHEA:13065"/>
        <dbReference type="ChEBI" id="CHEBI:15377"/>
        <dbReference type="ChEBI" id="CHEBI:15378"/>
        <dbReference type="ChEBI" id="CHEBI:30616"/>
        <dbReference type="ChEBI" id="CHEBI:43474"/>
        <dbReference type="ChEBI" id="CHEBI:456216"/>
    </reaction>
</comment>
<dbReference type="Gene3D" id="3.40.50.300">
    <property type="entry name" value="P-loop containing nucleotide triphosphate hydrolases"/>
    <property type="match status" value="1"/>
</dbReference>
<comment type="domain">
    <text evidence="9">Has 3 domains, the large (RuvB-L) and small ATPase (RuvB-S) domains and the C-terminal head (RuvB-H) domain. The head domain binds DNA, while the ATPase domains jointly bind ATP, ADP or are empty depending on the state of the subunit in the translocation cycle. During a single DNA translocation step the structure of each domain remains the same, but their relative positions change.</text>
</comment>
<dbReference type="Proteomes" id="UP000179129">
    <property type="component" value="Unassembled WGS sequence"/>
</dbReference>
<dbReference type="InterPro" id="IPR003593">
    <property type="entry name" value="AAA+_ATPase"/>
</dbReference>
<keyword evidence="2 9" id="KW-0547">Nucleotide-binding</keyword>